<name>A0AB34IHS6_PRYPA</name>
<keyword evidence="2 6" id="KW-0812">Transmembrane</keyword>
<protein>
    <submittedName>
        <fullName evidence="7">Uncharacterized protein</fullName>
    </submittedName>
</protein>
<feature type="transmembrane region" description="Helical" evidence="6">
    <location>
        <begin position="288"/>
        <end position="311"/>
    </location>
</feature>
<keyword evidence="3 6" id="KW-1133">Transmembrane helix</keyword>
<feature type="region of interest" description="Disordered" evidence="5">
    <location>
        <begin position="376"/>
        <end position="453"/>
    </location>
</feature>
<feature type="transmembrane region" description="Helical" evidence="6">
    <location>
        <begin position="323"/>
        <end position="342"/>
    </location>
</feature>
<dbReference type="PANTHER" id="PTHR12570:SF9">
    <property type="entry name" value="MAGNESIUM TRANSPORTER NIPA8-RELATED"/>
    <property type="match status" value="1"/>
</dbReference>
<organism evidence="7 8">
    <name type="scientific">Prymnesium parvum</name>
    <name type="common">Toxic golden alga</name>
    <dbReference type="NCBI Taxonomy" id="97485"/>
    <lineage>
        <taxon>Eukaryota</taxon>
        <taxon>Haptista</taxon>
        <taxon>Haptophyta</taxon>
        <taxon>Prymnesiophyceae</taxon>
        <taxon>Prymnesiales</taxon>
        <taxon>Prymnesiaceae</taxon>
        <taxon>Prymnesium</taxon>
    </lineage>
</organism>
<feature type="transmembrane region" description="Helical" evidence="6">
    <location>
        <begin position="27"/>
        <end position="48"/>
    </location>
</feature>
<evidence type="ECO:0000256" key="3">
    <source>
        <dbReference type="ARBA" id="ARBA00022989"/>
    </source>
</evidence>
<evidence type="ECO:0000256" key="1">
    <source>
        <dbReference type="ARBA" id="ARBA00004141"/>
    </source>
</evidence>
<comment type="caution">
    <text evidence="7">The sequence shown here is derived from an EMBL/GenBank/DDBJ whole genome shotgun (WGS) entry which is preliminary data.</text>
</comment>
<evidence type="ECO:0000256" key="2">
    <source>
        <dbReference type="ARBA" id="ARBA00022692"/>
    </source>
</evidence>
<feature type="transmembrane region" description="Helical" evidence="6">
    <location>
        <begin position="247"/>
        <end position="276"/>
    </location>
</feature>
<dbReference type="PANTHER" id="PTHR12570">
    <property type="match status" value="1"/>
</dbReference>
<dbReference type="GO" id="GO:0016020">
    <property type="term" value="C:membrane"/>
    <property type="evidence" value="ECO:0007669"/>
    <property type="project" value="UniProtKB-SubCell"/>
</dbReference>
<accession>A0AB34IHS6</accession>
<feature type="compositionally biased region" description="Basic and acidic residues" evidence="5">
    <location>
        <begin position="376"/>
        <end position="393"/>
    </location>
</feature>
<feature type="transmembrane region" description="Helical" evidence="6">
    <location>
        <begin position="207"/>
        <end position="227"/>
    </location>
</feature>
<proteinExistence type="predicted"/>
<feature type="transmembrane region" description="Helical" evidence="6">
    <location>
        <begin position="74"/>
        <end position="95"/>
    </location>
</feature>
<comment type="subcellular location">
    <subcellularLocation>
        <location evidence="1">Membrane</location>
        <topology evidence="1">Multi-pass membrane protein</topology>
    </subcellularLocation>
</comment>
<keyword evidence="8" id="KW-1185">Reference proteome</keyword>
<evidence type="ECO:0000256" key="4">
    <source>
        <dbReference type="ARBA" id="ARBA00023136"/>
    </source>
</evidence>
<feature type="compositionally biased region" description="Polar residues" evidence="5">
    <location>
        <begin position="402"/>
        <end position="411"/>
    </location>
</feature>
<dbReference type="Proteomes" id="UP001515480">
    <property type="component" value="Unassembled WGS sequence"/>
</dbReference>
<evidence type="ECO:0000313" key="7">
    <source>
        <dbReference type="EMBL" id="KAL1499719.1"/>
    </source>
</evidence>
<keyword evidence="4 6" id="KW-0472">Membrane</keyword>
<dbReference type="InterPro" id="IPR008521">
    <property type="entry name" value="Mg_trans_NIPA"/>
</dbReference>
<feature type="transmembrane region" description="Helical" evidence="6">
    <location>
        <begin position="168"/>
        <end position="186"/>
    </location>
</feature>
<dbReference type="EMBL" id="JBGBPQ010000024">
    <property type="protein sequence ID" value="KAL1499719.1"/>
    <property type="molecule type" value="Genomic_DNA"/>
</dbReference>
<reference evidence="7 8" key="1">
    <citation type="journal article" date="2024" name="Science">
        <title>Giant polyketide synthase enzymes in the biosynthesis of giant marine polyether toxins.</title>
        <authorList>
            <person name="Fallon T.R."/>
            <person name="Shende V.V."/>
            <person name="Wierzbicki I.H."/>
            <person name="Pendleton A.L."/>
            <person name="Watervoot N.F."/>
            <person name="Auber R.P."/>
            <person name="Gonzalez D.J."/>
            <person name="Wisecaver J.H."/>
            <person name="Moore B.S."/>
        </authorList>
    </citation>
    <scope>NUCLEOTIDE SEQUENCE [LARGE SCALE GENOMIC DNA]</scope>
    <source>
        <strain evidence="7 8">12B1</strain>
    </source>
</reference>
<feature type="transmembrane region" description="Helical" evidence="6">
    <location>
        <begin position="101"/>
        <end position="119"/>
    </location>
</feature>
<sequence>MASAPPSPSAPPPPYAPGERGEQSFNLWYIGILIMIFGTFCQALGANLQQRSVKRESDLYGASNSRRPTHKQPMFVSGVVLLVGAGIVSATALIFSAQSLLAPLILLIFIANPLVAHFVNNEPFRWQTDGALTALIAGSVALILAFAPHHSASYNAEHLAWLFEQPSFMAFIALVVAIIVPAYWVKRRIFLRINRDWSKLDNLYDRTIVHLSYGILGGTFGGLNITLTKATFTLFIDAFDEGASSGFFKGLVTLFTSSWLLYLTSFALLATFFLELKCTTDGLQASSAMIVVSTLSVVEEVVATLGALLYFQDYHYFTPDKAVVFAVGNLVAVLGVITMAVLRLRNGSVEHQPSDIIMASPMDTARMFVLEMDSARTEEHSTTTPNGHRDRSPSRVRRQHSPSKTEVQHGQSAVEGEAFLFRAESNEAQPPFRAESNEGQQPAEEAAVQAGGL</sequence>
<evidence type="ECO:0000313" key="8">
    <source>
        <dbReference type="Proteomes" id="UP001515480"/>
    </source>
</evidence>
<feature type="transmembrane region" description="Helical" evidence="6">
    <location>
        <begin position="131"/>
        <end position="148"/>
    </location>
</feature>
<evidence type="ECO:0000256" key="6">
    <source>
        <dbReference type="SAM" id="Phobius"/>
    </source>
</evidence>
<dbReference type="GO" id="GO:0015095">
    <property type="term" value="F:magnesium ion transmembrane transporter activity"/>
    <property type="evidence" value="ECO:0007669"/>
    <property type="project" value="InterPro"/>
</dbReference>
<dbReference type="AlphaFoldDB" id="A0AB34IHS6"/>
<evidence type="ECO:0000256" key="5">
    <source>
        <dbReference type="SAM" id="MobiDB-lite"/>
    </source>
</evidence>
<dbReference type="Pfam" id="PF05653">
    <property type="entry name" value="Mg_trans_NIPA"/>
    <property type="match status" value="1"/>
</dbReference>
<gene>
    <name evidence="7" type="ORF">AB1Y20_012406</name>
</gene>